<evidence type="ECO:0000256" key="5">
    <source>
        <dbReference type="ARBA" id="ARBA00022741"/>
    </source>
</evidence>
<keyword evidence="7" id="KW-1278">Translocase</keyword>
<dbReference type="GO" id="GO:0005524">
    <property type="term" value="F:ATP binding"/>
    <property type="evidence" value="ECO:0007669"/>
    <property type="project" value="UniProtKB-KW"/>
</dbReference>
<feature type="region of interest" description="Disordered" evidence="9">
    <location>
        <begin position="508"/>
        <end position="539"/>
    </location>
</feature>
<dbReference type="InterPro" id="IPR050107">
    <property type="entry name" value="ABC_carbohydrate_import_ATPase"/>
</dbReference>
<dbReference type="EMBL" id="BONW01000037">
    <property type="protein sequence ID" value="GIG91358.1"/>
    <property type="molecule type" value="Genomic_DNA"/>
</dbReference>
<keyword evidence="12" id="KW-1185">Reference proteome</keyword>
<evidence type="ECO:0000256" key="6">
    <source>
        <dbReference type="ARBA" id="ARBA00022840"/>
    </source>
</evidence>
<reference evidence="11 12" key="1">
    <citation type="submission" date="2021-01" db="EMBL/GenBank/DDBJ databases">
        <title>Whole genome shotgun sequence of Plantactinospora endophytica NBRC 110450.</title>
        <authorList>
            <person name="Komaki H."/>
            <person name="Tamura T."/>
        </authorList>
    </citation>
    <scope>NUCLEOTIDE SEQUENCE [LARGE SCALE GENOMIC DNA]</scope>
    <source>
        <strain evidence="11 12">NBRC 110450</strain>
    </source>
</reference>
<accession>A0ABQ4E9F7</accession>
<feature type="compositionally biased region" description="Basic and acidic residues" evidence="9">
    <location>
        <begin position="509"/>
        <end position="519"/>
    </location>
</feature>
<dbReference type="InterPro" id="IPR017871">
    <property type="entry name" value="ABC_transporter-like_CS"/>
</dbReference>
<dbReference type="CDD" id="cd03215">
    <property type="entry name" value="ABC_Carb_Monos_II"/>
    <property type="match status" value="1"/>
</dbReference>
<dbReference type="InterPro" id="IPR053466">
    <property type="entry name" value="L-arabinose_ABC_transporter"/>
</dbReference>
<sequence length="539" mass="59332">MTDDILRMRDITKTFPGVRALQEVSLSVRRGEIHAICGENGAGKSTLMKVLSGVYPHGSYSGEISFDGETCEFSDIRDSERRGIVIIHQELALCPQLSIAENIFLGNERAGRGRLIDWNRTNHEAGELLARVGLHENPVTQVSDIGVGKQQLVEIAKALSKRVRLLILDEPTAALNDRDSAHLLDLLRGLRDEGITCVIISHKLNEIASIADRITILRDGRTIETLDLGTDEVTEDRIISGMVGRDLDHRFPPREPKIGSEVLRIEDWTVHSPTQHGRVVVSNANLTLRRGEIVGLAGLMGAGRTELAMSVFGRSYGTNISGRLVKDGQEITVRSVRDAIRHGIAYATEDRKRYGLNLIEDIKRNISAAGLTRLARRGWVDDHREYQVADEYRASMNIKAPSVLSVTGKLSGGNQQKVVLSKWIFTNPEVLILDEPTRGIDVGAKYEIYSIINRLADEGKAVLVISSELPELLGLCDRIYTLSAGRVTAEVPRAEATQEHLMRFMTKGQTDHGDARTGTDDPGVADVPGRPGDQTNGQE</sequence>
<dbReference type="PANTHER" id="PTHR43790">
    <property type="entry name" value="CARBOHYDRATE TRANSPORT ATP-BINDING PROTEIN MG119-RELATED"/>
    <property type="match status" value="1"/>
</dbReference>
<evidence type="ECO:0000256" key="4">
    <source>
        <dbReference type="ARBA" id="ARBA00022737"/>
    </source>
</evidence>
<keyword evidence="3" id="KW-0762">Sugar transport</keyword>
<feature type="domain" description="ABC transporter" evidence="10">
    <location>
        <begin position="6"/>
        <end position="247"/>
    </location>
</feature>
<evidence type="ECO:0000256" key="2">
    <source>
        <dbReference type="ARBA" id="ARBA00022475"/>
    </source>
</evidence>
<dbReference type="InterPro" id="IPR027417">
    <property type="entry name" value="P-loop_NTPase"/>
</dbReference>
<keyword evidence="1" id="KW-0813">Transport</keyword>
<evidence type="ECO:0000313" key="12">
    <source>
        <dbReference type="Proteomes" id="UP000646749"/>
    </source>
</evidence>
<dbReference type="PANTHER" id="PTHR43790:SF1">
    <property type="entry name" value="XYLOSE IMPORT ATP-BINDING PROTEIN XYLG"/>
    <property type="match status" value="1"/>
</dbReference>
<dbReference type="RefSeq" id="WP_203869749.1">
    <property type="nucleotide sequence ID" value="NZ_BONW01000037.1"/>
</dbReference>
<keyword evidence="6 11" id="KW-0067">ATP-binding</keyword>
<organism evidence="11 12">
    <name type="scientific">Plantactinospora endophytica</name>
    <dbReference type="NCBI Taxonomy" id="673535"/>
    <lineage>
        <taxon>Bacteria</taxon>
        <taxon>Bacillati</taxon>
        <taxon>Actinomycetota</taxon>
        <taxon>Actinomycetes</taxon>
        <taxon>Micromonosporales</taxon>
        <taxon>Micromonosporaceae</taxon>
        <taxon>Plantactinospora</taxon>
    </lineage>
</organism>
<keyword evidence="4" id="KW-0677">Repeat</keyword>
<evidence type="ECO:0000256" key="1">
    <source>
        <dbReference type="ARBA" id="ARBA00022448"/>
    </source>
</evidence>
<dbReference type="PROSITE" id="PS50893">
    <property type="entry name" value="ABC_TRANSPORTER_2"/>
    <property type="match status" value="2"/>
</dbReference>
<comment type="caution">
    <text evidence="11">The sequence shown here is derived from an EMBL/GenBank/DDBJ whole genome shotgun (WGS) entry which is preliminary data.</text>
</comment>
<evidence type="ECO:0000256" key="9">
    <source>
        <dbReference type="SAM" id="MobiDB-lite"/>
    </source>
</evidence>
<evidence type="ECO:0000259" key="10">
    <source>
        <dbReference type="PROSITE" id="PS50893"/>
    </source>
</evidence>
<evidence type="ECO:0000256" key="8">
    <source>
        <dbReference type="ARBA" id="ARBA00023136"/>
    </source>
</evidence>
<dbReference type="InterPro" id="IPR003593">
    <property type="entry name" value="AAA+_ATPase"/>
</dbReference>
<dbReference type="CDD" id="cd03216">
    <property type="entry name" value="ABC_Carb_Monos_I"/>
    <property type="match status" value="1"/>
</dbReference>
<dbReference type="Proteomes" id="UP000646749">
    <property type="component" value="Unassembled WGS sequence"/>
</dbReference>
<dbReference type="SUPFAM" id="SSF52540">
    <property type="entry name" value="P-loop containing nucleoside triphosphate hydrolases"/>
    <property type="match status" value="2"/>
</dbReference>
<evidence type="ECO:0000256" key="3">
    <source>
        <dbReference type="ARBA" id="ARBA00022597"/>
    </source>
</evidence>
<keyword evidence="2" id="KW-1003">Cell membrane</keyword>
<dbReference type="Pfam" id="PF00005">
    <property type="entry name" value="ABC_tran"/>
    <property type="match status" value="2"/>
</dbReference>
<dbReference type="Gene3D" id="3.40.50.300">
    <property type="entry name" value="P-loop containing nucleotide triphosphate hydrolases"/>
    <property type="match status" value="2"/>
</dbReference>
<feature type="domain" description="ABC transporter" evidence="10">
    <location>
        <begin position="263"/>
        <end position="509"/>
    </location>
</feature>
<gene>
    <name evidence="11" type="primary">xylG</name>
    <name evidence="11" type="ORF">Pen02_62940</name>
</gene>
<dbReference type="SMART" id="SM00382">
    <property type="entry name" value="AAA"/>
    <property type="match status" value="2"/>
</dbReference>
<dbReference type="NCBIfam" id="NF040905">
    <property type="entry name" value="GguA"/>
    <property type="match status" value="1"/>
</dbReference>
<protein>
    <submittedName>
        <fullName evidence="11">Xylose ABC transporter ATP-binding protein</fullName>
    </submittedName>
</protein>
<dbReference type="PROSITE" id="PS00211">
    <property type="entry name" value="ABC_TRANSPORTER_1"/>
    <property type="match status" value="1"/>
</dbReference>
<proteinExistence type="predicted"/>
<evidence type="ECO:0000256" key="7">
    <source>
        <dbReference type="ARBA" id="ARBA00022967"/>
    </source>
</evidence>
<keyword evidence="8" id="KW-0472">Membrane</keyword>
<evidence type="ECO:0000313" key="11">
    <source>
        <dbReference type="EMBL" id="GIG91358.1"/>
    </source>
</evidence>
<keyword evidence="5" id="KW-0547">Nucleotide-binding</keyword>
<name>A0ABQ4E9F7_9ACTN</name>
<dbReference type="InterPro" id="IPR003439">
    <property type="entry name" value="ABC_transporter-like_ATP-bd"/>
</dbReference>